<dbReference type="GO" id="GO:0005975">
    <property type="term" value="P:carbohydrate metabolic process"/>
    <property type="evidence" value="ECO:0007669"/>
    <property type="project" value="InterPro"/>
</dbReference>
<dbReference type="STRING" id="999630.TUZN_0650"/>
<dbReference type="Pfam" id="PF10432">
    <property type="entry name" value="bact-PGI_C"/>
    <property type="match status" value="1"/>
</dbReference>
<dbReference type="SUPFAM" id="SSF53697">
    <property type="entry name" value="SIS domain"/>
    <property type="match status" value="1"/>
</dbReference>
<dbReference type="eggNOG" id="arCOG00052">
    <property type="taxonomic scope" value="Archaea"/>
</dbReference>
<dbReference type="NCBIfam" id="TIGR02128">
    <property type="entry name" value="G6PI_arch"/>
    <property type="match status" value="1"/>
</dbReference>
<name>F2L486_THEU7</name>
<dbReference type="HOGENOM" id="CLU_059687_0_1_2"/>
<dbReference type="GeneID" id="10360191"/>
<dbReference type="OrthoDB" id="10151at2157"/>
<evidence type="ECO:0000313" key="5">
    <source>
        <dbReference type="Proteomes" id="UP000008138"/>
    </source>
</evidence>
<dbReference type="InterPro" id="IPR019490">
    <property type="entry name" value="Glu6P/Mann6P_isomerase_C"/>
</dbReference>
<evidence type="ECO:0000313" key="4">
    <source>
        <dbReference type="EMBL" id="AEA12142.1"/>
    </source>
</evidence>
<dbReference type="AlphaFoldDB" id="F2L486"/>
<dbReference type="InterPro" id="IPR046348">
    <property type="entry name" value="SIS_dom_sf"/>
</dbReference>
<evidence type="ECO:0000256" key="1">
    <source>
        <dbReference type="ARBA" id="ARBA00010523"/>
    </source>
</evidence>
<dbReference type="InterPro" id="IPR001347">
    <property type="entry name" value="SIS_dom"/>
</dbReference>
<sequence>MLDDYLNWEKYVIRSGVDLPEEYRHEGRVYRLAPADRLYVAGMGGSGVVGDLIRDLSTVREWPFEVVVVKDYFFRGRDGLMLAVSYSGNTAETLTAAAAALRRGMPVVAITTGGKLAEMGVPVVKVPKASAPRAALPQMLTAALWVLKRVYGIDFDVPSSLPYDEGLADRLIRVLGARPTIVAPASMQGLAYRVKNEVNENAKLDPLVEILPEAHHNWIEGASGPIMALTSPDIPAEHRMRVKLTIDLLSGEVFEVPMTVGGILTFLKHVGVATVKIALGRGIDPLRTPRIDELKRRLP</sequence>
<protein>
    <submittedName>
        <fullName evidence="4">Glucose-6-phosphate isomerase</fullName>
    </submittedName>
</protein>
<dbReference type="EMBL" id="CP002590">
    <property type="protein sequence ID" value="AEA12142.1"/>
    <property type="molecule type" value="Genomic_DNA"/>
</dbReference>
<evidence type="ECO:0000259" key="3">
    <source>
        <dbReference type="PROSITE" id="PS51464"/>
    </source>
</evidence>
<dbReference type="Gene3D" id="3.40.50.10490">
    <property type="entry name" value="Glucose-6-phosphate isomerase like protein, domain 1"/>
    <property type="match status" value="2"/>
</dbReference>
<dbReference type="GO" id="GO:0004476">
    <property type="term" value="F:mannose-6-phosphate isomerase activity"/>
    <property type="evidence" value="ECO:0007669"/>
    <property type="project" value="InterPro"/>
</dbReference>
<dbReference type="KEGG" id="tuz:TUZN_0650"/>
<evidence type="ECO:0000256" key="2">
    <source>
        <dbReference type="ARBA" id="ARBA00023235"/>
    </source>
</evidence>
<dbReference type="GO" id="GO:0097367">
    <property type="term" value="F:carbohydrate derivative binding"/>
    <property type="evidence" value="ECO:0007669"/>
    <property type="project" value="InterPro"/>
</dbReference>
<dbReference type="Proteomes" id="UP000008138">
    <property type="component" value="Chromosome"/>
</dbReference>
<dbReference type="Pfam" id="PF01380">
    <property type="entry name" value="SIS"/>
    <property type="match status" value="1"/>
</dbReference>
<feature type="domain" description="SIS" evidence="3">
    <location>
        <begin position="28"/>
        <end position="177"/>
    </location>
</feature>
<gene>
    <name evidence="4" type="ordered locus">TUZN_0650</name>
</gene>
<comment type="similarity">
    <text evidence="1">Belongs to the PGI/PMI family.</text>
</comment>
<dbReference type="PROSITE" id="PS51464">
    <property type="entry name" value="SIS"/>
    <property type="match status" value="1"/>
</dbReference>
<reference evidence="4 5" key="1">
    <citation type="journal article" date="2011" name="J. Bacteriol.">
        <title>Complete genome sequence of the thermoacidophilic crenarchaeon Thermoproteus uzoniensis 768-20.</title>
        <authorList>
            <person name="Mardanov A.V."/>
            <person name="Gumerov V.M."/>
            <person name="Beletsky A.V."/>
            <person name="Prokofeva M.I."/>
            <person name="Bonch-Osmolovskaya E.A."/>
            <person name="Ravin N.V."/>
            <person name="Skryabin K.G."/>
        </authorList>
    </citation>
    <scope>NUCLEOTIDE SEQUENCE [LARGE SCALE GENOMIC DNA]</scope>
    <source>
        <strain evidence="4 5">768-20</strain>
    </source>
</reference>
<accession>F2L486</accession>
<dbReference type="GO" id="GO:1901135">
    <property type="term" value="P:carbohydrate derivative metabolic process"/>
    <property type="evidence" value="ECO:0007669"/>
    <property type="project" value="InterPro"/>
</dbReference>
<reference key="2">
    <citation type="submission" date="2011-03" db="EMBL/GenBank/DDBJ databases">
        <title>Complete genome sequence of the thermoacidophilic crenarchaeon Thermoproteus uzoniensis 768-20.</title>
        <authorList>
            <person name="Mardanov A.V."/>
            <person name="Gumerov V.M."/>
            <person name="Beletsky A.V."/>
            <person name="Prokofeva M.I."/>
            <person name="Bonch-Osmolovskaya E.A."/>
            <person name="Ravin N.V."/>
            <person name="Skryabin K.G."/>
        </authorList>
    </citation>
    <scope>NUCLEOTIDE SEQUENCE</scope>
    <source>
        <strain>768-20</strain>
    </source>
</reference>
<dbReference type="CDD" id="cd05637">
    <property type="entry name" value="SIS_PGI_PMI_2"/>
    <property type="match status" value="1"/>
</dbReference>
<keyword evidence="5" id="KW-1185">Reference proteome</keyword>
<organism evidence="4 5">
    <name type="scientific">Thermoproteus uzoniensis (strain 768-20)</name>
    <dbReference type="NCBI Taxonomy" id="999630"/>
    <lineage>
        <taxon>Archaea</taxon>
        <taxon>Thermoproteota</taxon>
        <taxon>Thermoprotei</taxon>
        <taxon>Thermoproteales</taxon>
        <taxon>Thermoproteaceae</taxon>
        <taxon>Thermoproteus</taxon>
    </lineage>
</organism>
<dbReference type="RefSeq" id="WP_013679478.1">
    <property type="nucleotide sequence ID" value="NC_015315.1"/>
</dbReference>
<proteinExistence type="inferred from homology"/>
<keyword evidence="2 4" id="KW-0413">Isomerase</keyword>
<dbReference type="GO" id="GO:0004347">
    <property type="term" value="F:glucose-6-phosphate isomerase activity"/>
    <property type="evidence" value="ECO:0007669"/>
    <property type="project" value="InterPro"/>
</dbReference>